<dbReference type="Pfam" id="PF14344">
    <property type="entry name" value="DUF4397"/>
    <property type="match status" value="1"/>
</dbReference>
<name>E5DHR0_STRGB</name>
<dbReference type="InterPro" id="IPR025510">
    <property type="entry name" value="DUF4397"/>
</dbReference>
<reference evidence="4" key="1">
    <citation type="journal article" date="2010" name="FEMS Microbiol. Lett.">
        <title>The methoxymalonyl-acyl carrier protein biosynthesis locus and the nearby gene with the beta-ketoacyl synthase domain are involved in the biosynthesis of galbonolides in Streptomyces galbus, but these loci are separate from the modular polyketide synthase gene cluster.</title>
        <authorList>
            <person name="Karki S."/>
            <person name="Kwon S.Y."/>
            <person name="Yoo H.G."/>
            <person name="Suh J.W."/>
            <person name="Park S.H."/>
            <person name="Kwon H.J."/>
        </authorList>
    </citation>
    <scope>NUCLEOTIDE SEQUENCE</scope>
    <source>
        <strain evidence="4">KCCM 41354</strain>
    </source>
</reference>
<evidence type="ECO:0000313" key="4">
    <source>
        <dbReference type="EMBL" id="ADE22348.1"/>
    </source>
</evidence>
<feature type="chain" id="PRO_5003196454" evidence="2">
    <location>
        <begin position="29"/>
        <end position="287"/>
    </location>
</feature>
<evidence type="ECO:0000259" key="3">
    <source>
        <dbReference type="Pfam" id="PF14344"/>
    </source>
</evidence>
<keyword evidence="2" id="KW-0732">Signal</keyword>
<accession>E5DHR0</accession>
<feature type="signal peptide" evidence="2">
    <location>
        <begin position="1"/>
        <end position="28"/>
    </location>
</feature>
<dbReference type="AlphaFoldDB" id="E5DHR0"/>
<organism evidence="4">
    <name type="scientific">Streptomyces galbus</name>
    <dbReference type="NCBI Taxonomy" id="33898"/>
    <lineage>
        <taxon>Bacteria</taxon>
        <taxon>Bacillati</taxon>
        <taxon>Actinomycetota</taxon>
        <taxon>Actinomycetes</taxon>
        <taxon>Kitasatosporales</taxon>
        <taxon>Streptomycetaceae</taxon>
        <taxon>Streptomyces</taxon>
    </lineage>
</organism>
<evidence type="ECO:0000256" key="2">
    <source>
        <dbReference type="SAM" id="SignalP"/>
    </source>
</evidence>
<evidence type="ECO:0000256" key="1">
    <source>
        <dbReference type="SAM" id="MobiDB-lite"/>
    </source>
</evidence>
<protein>
    <submittedName>
        <fullName evidence="4">Lipoprotein</fullName>
    </submittedName>
</protein>
<feature type="compositionally biased region" description="Gly residues" evidence="1">
    <location>
        <begin position="278"/>
        <end position="287"/>
    </location>
</feature>
<keyword evidence="4" id="KW-0449">Lipoprotein</keyword>
<feature type="domain" description="DUF4397" evidence="3">
    <location>
        <begin position="35"/>
        <end position="151"/>
    </location>
</feature>
<proteinExistence type="predicted"/>
<feature type="region of interest" description="Disordered" evidence="1">
    <location>
        <begin position="255"/>
        <end position="287"/>
    </location>
</feature>
<dbReference type="EMBL" id="GU300145">
    <property type="protein sequence ID" value="ADE22348.1"/>
    <property type="molecule type" value="Genomic_DNA"/>
</dbReference>
<sequence length="287" mass="28941">MISRTPVAAAASLGVCALVLCGAGTANAAADDDKAMVSVFHAVPGLNVDVYANGDELIPDFEPGTLTDPQPLPAGSYDLKVFEAGADPKGEPAIQKTVEVPAGADATVVAHLNADGAPQLDAYVNDTSEVAAGQARLTVRHVAAAPAVDVRAGGTPVFKDLVNPKEDTATVDAGTVSADVVLAGTDDVAIGPADLALKEGTSNIVYAWGSADDKNLALKVQTLTGMHSSPSGVNAGSTNDTDAWLAYAAGAGLLGPRRRADRPPCGVPRPCVTPGRSRGSGGVSRQR</sequence>